<name>A0ABU1VL76_9GAMM</name>
<reference evidence="1 2" key="1">
    <citation type="submission" date="2023-07" db="EMBL/GenBank/DDBJ databases">
        <title>Sorghum-associated microbial communities from plants grown in Nebraska, USA.</title>
        <authorList>
            <person name="Schachtman D."/>
        </authorList>
    </citation>
    <scope>NUCLEOTIDE SEQUENCE [LARGE SCALE GENOMIC DNA]</scope>
    <source>
        <strain evidence="1 2">BE187</strain>
    </source>
</reference>
<sequence length="145" mass="16115">MSMRPGREYAQARAVITGCTSMPVPAPLQIEVVPHPLGLRVHVRGEETFANTVACWRSIHAHLAAAKGAGLLVVDELQGEPLSEAHWLELVLMMADTGLKRFRIAHVKPKGMHEIEFCELYARDAGYDARVFNSEDAAERWLRNG</sequence>
<dbReference type="Proteomes" id="UP001267878">
    <property type="component" value="Unassembled WGS sequence"/>
</dbReference>
<gene>
    <name evidence="1" type="ORF">J2X04_000585</name>
</gene>
<proteinExistence type="predicted"/>
<evidence type="ECO:0008006" key="3">
    <source>
        <dbReference type="Google" id="ProtNLM"/>
    </source>
</evidence>
<dbReference type="RefSeq" id="WP_310051923.1">
    <property type="nucleotide sequence ID" value="NZ_JAVDVW010000001.1"/>
</dbReference>
<protein>
    <recommendedName>
        <fullName evidence="3">STAS/SEC14 domain-containing protein</fullName>
    </recommendedName>
</protein>
<keyword evidence="2" id="KW-1185">Reference proteome</keyword>
<evidence type="ECO:0000313" key="1">
    <source>
        <dbReference type="EMBL" id="MDR7098238.1"/>
    </source>
</evidence>
<dbReference type="EMBL" id="JAVDVW010000001">
    <property type="protein sequence ID" value="MDR7098238.1"/>
    <property type="molecule type" value="Genomic_DNA"/>
</dbReference>
<comment type="caution">
    <text evidence="1">The sequence shown here is derived from an EMBL/GenBank/DDBJ whole genome shotgun (WGS) entry which is preliminary data.</text>
</comment>
<organism evidence="1 2">
    <name type="scientific">Agrilutibacter niabensis</name>
    <dbReference type="NCBI Taxonomy" id="380628"/>
    <lineage>
        <taxon>Bacteria</taxon>
        <taxon>Pseudomonadati</taxon>
        <taxon>Pseudomonadota</taxon>
        <taxon>Gammaproteobacteria</taxon>
        <taxon>Lysobacterales</taxon>
        <taxon>Lysobacteraceae</taxon>
        <taxon>Agrilutibacter</taxon>
    </lineage>
</organism>
<evidence type="ECO:0000313" key="2">
    <source>
        <dbReference type="Proteomes" id="UP001267878"/>
    </source>
</evidence>
<accession>A0ABU1VL76</accession>